<comment type="catalytic activity">
    <reaction evidence="1 18">
        <text>a 1,2-diacyl-sn-glycero-3-phosphate + CTP + H(+) = a CDP-1,2-diacyl-sn-glycerol + diphosphate</text>
        <dbReference type="Rhea" id="RHEA:16229"/>
        <dbReference type="ChEBI" id="CHEBI:15378"/>
        <dbReference type="ChEBI" id="CHEBI:33019"/>
        <dbReference type="ChEBI" id="CHEBI:37563"/>
        <dbReference type="ChEBI" id="CHEBI:58332"/>
        <dbReference type="ChEBI" id="CHEBI:58608"/>
        <dbReference type="EC" id="2.7.7.41"/>
    </reaction>
</comment>
<evidence type="ECO:0000256" key="15">
    <source>
        <dbReference type="ARBA" id="ARBA00023136"/>
    </source>
</evidence>
<feature type="transmembrane region" description="Helical" evidence="19">
    <location>
        <begin position="60"/>
        <end position="91"/>
    </location>
</feature>
<keyword evidence="10 18" id="KW-0808">Transferase</keyword>
<keyword evidence="9" id="KW-0444">Lipid biosynthesis</keyword>
<dbReference type="PANTHER" id="PTHR46382">
    <property type="entry name" value="PHOSPHATIDATE CYTIDYLYLTRANSFERASE"/>
    <property type="match status" value="1"/>
</dbReference>
<dbReference type="GO" id="GO:0016024">
    <property type="term" value="P:CDP-diacylglycerol biosynthetic process"/>
    <property type="evidence" value="ECO:0007669"/>
    <property type="project" value="UniProtKB-UniPathway"/>
</dbReference>
<feature type="transmembrane region" description="Helical" evidence="19">
    <location>
        <begin position="239"/>
        <end position="259"/>
    </location>
</feature>
<gene>
    <name evidence="20" type="primary">cdsA_2</name>
    <name evidence="20" type="ORF">ROA7450_01658</name>
</gene>
<name>A0A1X6YZJ7_9RHOB</name>
<evidence type="ECO:0000256" key="7">
    <source>
        <dbReference type="ARBA" id="ARBA00019373"/>
    </source>
</evidence>
<feature type="transmembrane region" description="Helical" evidence="19">
    <location>
        <begin position="103"/>
        <end position="121"/>
    </location>
</feature>
<evidence type="ECO:0000256" key="19">
    <source>
        <dbReference type="SAM" id="Phobius"/>
    </source>
</evidence>
<dbReference type="EC" id="2.7.7.41" evidence="6 18"/>
<evidence type="ECO:0000256" key="11">
    <source>
        <dbReference type="ARBA" id="ARBA00022692"/>
    </source>
</evidence>
<keyword evidence="13 19" id="KW-1133">Transmembrane helix</keyword>
<dbReference type="InterPro" id="IPR000374">
    <property type="entry name" value="PC_trans"/>
</dbReference>
<dbReference type="UniPathway" id="UPA00557">
    <property type="reaction ID" value="UER00614"/>
</dbReference>
<keyword evidence="16" id="KW-0594">Phospholipid biosynthesis</keyword>
<evidence type="ECO:0000256" key="6">
    <source>
        <dbReference type="ARBA" id="ARBA00012487"/>
    </source>
</evidence>
<evidence type="ECO:0000256" key="14">
    <source>
        <dbReference type="ARBA" id="ARBA00023098"/>
    </source>
</evidence>
<reference evidence="20 21" key="1">
    <citation type="submission" date="2017-03" db="EMBL/GenBank/DDBJ databases">
        <authorList>
            <person name="Afonso C.L."/>
            <person name="Miller P.J."/>
            <person name="Scott M.A."/>
            <person name="Spackman E."/>
            <person name="Goraichik I."/>
            <person name="Dimitrov K.M."/>
            <person name="Suarez D.L."/>
            <person name="Swayne D.E."/>
        </authorList>
    </citation>
    <scope>NUCLEOTIDE SEQUENCE [LARGE SCALE GENOMIC DNA]</scope>
    <source>
        <strain evidence="20 21">CECT 7450</strain>
    </source>
</reference>
<accession>A0A1X6YZJ7</accession>
<evidence type="ECO:0000256" key="12">
    <source>
        <dbReference type="ARBA" id="ARBA00022695"/>
    </source>
</evidence>
<protein>
    <recommendedName>
        <fullName evidence="7 18">Phosphatidate cytidylyltransferase</fullName>
        <ecNumber evidence="6 18">2.7.7.41</ecNumber>
    </recommendedName>
</protein>
<dbReference type="EMBL" id="FWFX01000004">
    <property type="protein sequence ID" value="SLN35486.1"/>
    <property type="molecule type" value="Genomic_DNA"/>
</dbReference>
<evidence type="ECO:0000256" key="17">
    <source>
        <dbReference type="ARBA" id="ARBA00023264"/>
    </source>
</evidence>
<evidence type="ECO:0000256" key="5">
    <source>
        <dbReference type="ARBA" id="ARBA00010185"/>
    </source>
</evidence>
<evidence type="ECO:0000256" key="18">
    <source>
        <dbReference type="RuleBase" id="RU003938"/>
    </source>
</evidence>
<feature type="transmembrane region" description="Helical" evidence="19">
    <location>
        <begin position="128"/>
        <end position="150"/>
    </location>
</feature>
<dbReference type="GO" id="GO:0005886">
    <property type="term" value="C:plasma membrane"/>
    <property type="evidence" value="ECO:0007669"/>
    <property type="project" value="UniProtKB-SubCell"/>
</dbReference>
<evidence type="ECO:0000256" key="2">
    <source>
        <dbReference type="ARBA" id="ARBA00004651"/>
    </source>
</evidence>
<keyword evidence="11 18" id="KW-0812">Transmembrane</keyword>
<evidence type="ECO:0000256" key="1">
    <source>
        <dbReference type="ARBA" id="ARBA00001698"/>
    </source>
</evidence>
<sequence>MAGSTQWADLKPRVISALVMAAVGLCVILVGGWLFTLAISIIAGVMIWEVMRMFMAPKAVSQAALCGFAVFLSAILPALLVIPILGAAVIVTASNVERDRGLFVSYALWILFACFGFILLRHEAALTWMLWLVLIVVGTDIAGYFAGRMFGGPKFWPAVSPKKTWSGTAAGWVAAAIIGIIFTGPTGMGIGFVIVSVILSFSSQMGDIAESALKRRMGVKDSSDLIPGHGGFLDRFDGMMGASVVFALFWIIGLLSSGAA</sequence>
<proteinExistence type="inferred from homology"/>
<evidence type="ECO:0000256" key="13">
    <source>
        <dbReference type="ARBA" id="ARBA00022989"/>
    </source>
</evidence>
<dbReference type="GO" id="GO:0004605">
    <property type="term" value="F:phosphatidate cytidylyltransferase activity"/>
    <property type="evidence" value="ECO:0007669"/>
    <property type="project" value="UniProtKB-EC"/>
</dbReference>
<evidence type="ECO:0000256" key="3">
    <source>
        <dbReference type="ARBA" id="ARBA00005119"/>
    </source>
</evidence>
<evidence type="ECO:0000313" key="21">
    <source>
        <dbReference type="Proteomes" id="UP000193061"/>
    </source>
</evidence>
<dbReference type="AlphaFoldDB" id="A0A1X6YZJ7"/>
<evidence type="ECO:0000256" key="8">
    <source>
        <dbReference type="ARBA" id="ARBA00022475"/>
    </source>
</evidence>
<dbReference type="RefSeq" id="WP_085805200.1">
    <property type="nucleotide sequence ID" value="NZ_FWFX01000004.1"/>
</dbReference>
<keyword evidence="17" id="KW-1208">Phospholipid metabolism</keyword>
<comment type="pathway">
    <text evidence="3 18">Phospholipid metabolism; CDP-diacylglycerol biosynthesis; CDP-diacylglycerol from sn-glycerol 3-phosphate: step 3/3.</text>
</comment>
<keyword evidence="21" id="KW-1185">Reference proteome</keyword>
<keyword evidence="14" id="KW-0443">Lipid metabolism</keyword>
<comment type="subcellular location">
    <subcellularLocation>
        <location evidence="2">Cell membrane</location>
        <topology evidence="2">Multi-pass membrane protein</topology>
    </subcellularLocation>
</comment>
<dbReference type="Pfam" id="PF01148">
    <property type="entry name" value="CTP_transf_1"/>
    <property type="match status" value="1"/>
</dbReference>
<feature type="transmembrane region" description="Helical" evidence="19">
    <location>
        <begin position="170"/>
        <end position="199"/>
    </location>
</feature>
<organism evidence="20 21">
    <name type="scientific">Roseovarius albus</name>
    <dbReference type="NCBI Taxonomy" id="1247867"/>
    <lineage>
        <taxon>Bacteria</taxon>
        <taxon>Pseudomonadati</taxon>
        <taxon>Pseudomonadota</taxon>
        <taxon>Alphaproteobacteria</taxon>
        <taxon>Rhodobacterales</taxon>
        <taxon>Roseobacteraceae</taxon>
        <taxon>Roseovarius</taxon>
    </lineage>
</organism>
<keyword evidence="15 19" id="KW-0472">Membrane</keyword>
<comment type="pathway">
    <text evidence="4">Lipid metabolism.</text>
</comment>
<evidence type="ECO:0000256" key="16">
    <source>
        <dbReference type="ARBA" id="ARBA00023209"/>
    </source>
</evidence>
<dbReference type="PROSITE" id="PS01315">
    <property type="entry name" value="CDS"/>
    <property type="match status" value="1"/>
</dbReference>
<dbReference type="OrthoDB" id="9799199at2"/>
<evidence type="ECO:0000256" key="10">
    <source>
        <dbReference type="ARBA" id="ARBA00022679"/>
    </source>
</evidence>
<evidence type="ECO:0000256" key="4">
    <source>
        <dbReference type="ARBA" id="ARBA00005189"/>
    </source>
</evidence>
<evidence type="ECO:0000313" key="20">
    <source>
        <dbReference type="EMBL" id="SLN35486.1"/>
    </source>
</evidence>
<comment type="similarity">
    <text evidence="5 18">Belongs to the CDS family.</text>
</comment>
<dbReference type="PANTHER" id="PTHR46382:SF1">
    <property type="entry name" value="PHOSPHATIDATE CYTIDYLYLTRANSFERASE"/>
    <property type="match status" value="1"/>
</dbReference>
<keyword evidence="8" id="KW-1003">Cell membrane</keyword>
<keyword evidence="12 18" id="KW-0548">Nucleotidyltransferase</keyword>
<feature type="transmembrane region" description="Helical" evidence="19">
    <location>
        <begin position="15"/>
        <end position="48"/>
    </location>
</feature>
<dbReference type="Proteomes" id="UP000193061">
    <property type="component" value="Unassembled WGS sequence"/>
</dbReference>
<evidence type="ECO:0000256" key="9">
    <source>
        <dbReference type="ARBA" id="ARBA00022516"/>
    </source>
</evidence>